<gene>
    <name evidence="1" type="ORF">RF11_03371</name>
</gene>
<organism evidence="1 2">
    <name type="scientific">Thelohanellus kitauei</name>
    <name type="common">Myxosporean</name>
    <dbReference type="NCBI Taxonomy" id="669202"/>
    <lineage>
        <taxon>Eukaryota</taxon>
        <taxon>Metazoa</taxon>
        <taxon>Cnidaria</taxon>
        <taxon>Myxozoa</taxon>
        <taxon>Myxosporea</taxon>
        <taxon>Bivalvulida</taxon>
        <taxon>Platysporina</taxon>
        <taxon>Myxobolidae</taxon>
        <taxon>Thelohanellus</taxon>
    </lineage>
</organism>
<protein>
    <submittedName>
        <fullName evidence="1">Uncharacterized protein</fullName>
    </submittedName>
</protein>
<dbReference type="Proteomes" id="UP000031668">
    <property type="component" value="Unassembled WGS sequence"/>
</dbReference>
<reference evidence="1 2" key="1">
    <citation type="journal article" date="2014" name="Genome Biol. Evol.">
        <title>The genome of the myxosporean Thelohanellus kitauei shows adaptations to nutrient acquisition within its fish host.</title>
        <authorList>
            <person name="Yang Y."/>
            <person name="Xiong J."/>
            <person name="Zhou Z."/>
            <person name="Huo F."/>
            <person name="Miao W."/>
            <person name="Ran C."/>
            <person name="Liu Y."/>
            <person name="Zhang J."/>
            <person name="Feng J."/>
            <person name="Wang M."/>
            <person name="Wang M."/>
            <person name="Wang L."/>
            <person name="Yao B."/>
        </authorList>
    </citation>
    <scope>NUCLEOTIDE SEQUENCE [LARGE SCALE GENOMIC DNA]</scope>
    <source>
        <strain evidence="1">Wuqing</strain>
    </source>
</reference>
<dbReference type="EMBL" id="JWZT01001713">
    <property type="protein sequence ID" value="KII71595.1"/>
    <property type="molecule type" value="Genomic_DNA"/>
</dbReference>
<comment type="caution">
    <text evidence="1">The sequence shown here is derived from an EMBL/GenBank/DDBJ whole genome shotgun (WGS) entry which is preliminary data.</text>
</comment>
<proteinExistence type="predicted"/>
<keyword evidence="2" id="KW-1185">Reference proteome</keyword>
<dbReference type="AlphaFoldDB" id="A0A0C2N5K7"/>
<name>A0A0C2N5K7_THEKT</name>
<evidence type="ECO:0000313" key="1">
    <source>
        <dbReference type="EMBL" id="KII71595.1"/>
    </source>
</evidence>
<evidence type="ECO:0000313" key="2">
    <source>
        <dbReference type="Proteomes" id="UP000031668"/>
    </source>
</evidence>
<accession>A0A0C2N5K7</accession>
<sequence>MEPIANFLHIFYEENSINCWVEHGVLVLLEICARFENSGISKSKQQGAHEKYPYTSNSLGLDCGEYGVKNIIPDPFLEFFLTTLKGGIQTCTGPLLHELFVDRDRDVFHVRQGRIQGRHPSARSYGSA</sequence>